<dbReference type="Pfam" id="PF13354">
    <property type="entry name" value="Beta-lactamase2"/>
    <property type="match status" value="1"/>
</dbReference>
<dbReference type="EMBL" id="CP021108">
    <property type="protein sequence ID" value="ARP81371.1"/>
    <property type="molecule type" value="Genomic_DNA"/>
</dbReference>
<evidence type="ECO:0000256" key="2">
    <source>
        <dbReference type="ARBA" id="ARBA00009009"/>
    </source>
</evidence>
<dbReference type="Proteomes" id="UP000194151">
    <property type="component" value="Chromosome"/>
</dbReference>
<dbReference type="GO" id="GO:0046677">
    <property type="term" value="P:response to antibiotic"/>
    <property type="evidence" value="ECO:0007669"/>
    <property type="project" value="InterPro"/>
</dbReference>
<evidence type="ECO:0000256" key="4">
    <source>
        <dbReference type="SAM" id="SignalP"/>
    </source>
</evidence>
<dbReference type="GO" id="GO:0030655">
    <property type="term" value="P:beta-lactam antibiotic catabolic process"/>
    <property type="evidence" value="ECO:0007669"/>
    <property type="project" value="InterPro"/>
</dbReference>
<keyword evidence="7" id="KW-1185">Reference proteome</keyword>
<dbReference type="STRING" id="1416806.CAL12_11570"/>
<dbReference type="InterPro" id="IPR000871">
    <property type="entry name" value="Beta-lactam_class-A"/>
</dbReference>
<dbReference type="InterPro" id="IPR012338">
    <property type="entry name" value="Beta-lactam/transpept-like"/>
</dbReference>
<dbReference type="PRINTS" id="PR00118">
    <property type="entry name" value="BLACTAMASEA"/>
</dbReference>
<evidence type="ECO:0000256" key="1">
    <source>
        <dbReference type="ARBA" id="ARBA00001526"/>
    </source>
</evidence>
<organism evidence="6 7">
    <name type="scientific">Bordetella genomosp. 8</name>
    <dbReference type="NCBI Taxonomy" id="1416806"/>
    <lineage>
        <taxon>Bacteria</taxon>
        <taxon>Pseudomonadati</taxon>
        <taxon>Pseudomonadota</taxon>
        <taxon>Betaproteobacteria</taxon>
        <taxon>Burkholderiales</taxon>
        <taxon>Alcaligenaceae</taxon>
        <taxon>Bordetella</taxon>
    </lineage>
</organism>
<proteinExistence type="inferred from homology"/>
<feature type="chain" id="PRO_5013162335" description="beta-lactamase" evidence="4">
    <location>
        <begin position="32"/>
        <end position="303"/>
    </location>
</feature>
<dbReference type="OrthoDB" id="9784149at2"/>
<dbReference type="KEGG" id="bgv:CAL12_11570"/>
<evidence type="ECO:0000313" key="6">
    <source>
        <dbReference type="EMBL" id="ARP81371.1"/>
    </source>
</evidence>
<feature type="domain" description="Beta-lactamase class A catalytic" evidence="5">
    <location>
        <begin position="60"/>
        <end position="277"/>
    </location>
</feature>
<keyword evidence="4" id="KW-0732">Signal</keyword>
<dbReference type="PANTHER" id="PTHR35333">
    <property type="entry name" value="BETA-LACTAMASE"/>
    <property type="match status" value="1"/>
</dbReference>
<comment type="catalytic activity">
    <reaction evidence="1">
        <text>a beta-lactam + H2O = a substituted beta-amino acid</text>
        <dbReference type="Rhea" id="RHEA:20401"/>
        <dbReference type="ChEBI" id="CHEBI:15377"/>
        <dbReference type="ChEBI" id="CHEBI:35627"/>
        <dbReference type="ChEBI" id="CHEBI:140347"/>
        <dbReference type="EC" id="3.5.2.6"/>
    </reaction>
</comment>
<dbReference type="NCBIfam" id="NF033103">
    <property type="entry name" value="bla_class_A"/>
    <property type="match status" value="1"/>
</dbReference>
<dbReference type="GO" id="GO:0008800">
    <property type="term" value="F:beta-lactamase activity"/>
    <property type="evidence" value="ECO:0007669"/>
    <property type="project" value="UniProtKB-EC"/>
</dbReference>
<dbReference type="SUPFAM" id="SSF56601">
    <property type="entry name" value="beta-lactamase/transpeptidase-like"/>
    <property type="match status" value="1"/>
</dbReference>
<dbReference type="InterPro" id="IPR045155">
    <property type="entry name" value="Beta-lactam_cat"/>
</dbReference>
<comment type="similarity">
    <text evidence="2">Belongs to the class-A beta-lactamase family.</text>
</comment>
<dbReference type="AlphaFoldDB" id="A0A1W6YK10"/>
<gene>
    <name evidence="6" type="ORF">CAL12_11570</name>
</gene>
<feature type="signal peptide" evidence="4">
    <location>
        <begin position="1"/>
        <end position="31"/>
    </location>
</feature>
<reference evidence="6 7" key="1">
    <citation type="submission" date="2017-05" db="EMBL/GenBank/DDBJ databases">
        <title>Complete and WGS of Bordetella genogroups.</title>
        <authorList>
            <person name="Spilker T."/>
            <person name="LiPuma J."/>
        </authorList>
    </citation>
    <scope>NUCLEOTIDE SEQUENCE [LARGE SCALE GENOMIC DNA]</scope>
    <source>
        <strain evidence="6 7">AU19157</strain>
    </source>
</reference>
<evidence type="ECO:0000313" key="7">
    <source>
        <dbReference type="Proteomes" id="UP000194151"/>
    </source>
</evidence>
<dbReference type="PANTHER" id="PTHR35333:SF3">
    <property type="entry name" value="BETA-LACTAMASE-TYPE TRANSPEPTIDASE FOLD CONTAINING PROTEIN"/>
    <property type="match status" value="1"/>
</dbReference>
<sequence>MIRHHPTLITRRQALAWTAAAPFLLTRPALAVADTGSNAKDSACNTEFADLERAHDRRLGLHAVDTASGKEIAYRAGERFPFCSSFKAVLAAAVLARDARQPGVLDRRISYTRHDLAPYSPVTQNHAGDDMRVADLCAATLRYSDNTAANLLLHLIGGPPALTAFARAAGNASFRLDRYETALNTAIPGDPRDTSTPRDMGVLLRALMLGDALPARAQATLADWMLGNRTGDRRIRAATPADWKVADKTGTGDYASASDIGVLWPPGRRPIVLAIYTTARDSKAKADEDLIAAASRIALRQLA</sequence>
<protein>
    <recommendedName>
        <fullName evidence="3">beta-lactamase</fullName>
        <ecNumber evidence="3">3.5.2.6</ecNumber>
    </recommendedName>
</protein>
<dbReference type="Gene3D" id="3.40.710.10">
    <property type="entry name" value="DD-peptidase/beta-lactamase superfamily"/>
    <property type="match status" value="1"/>
</dbReference>
<evidence type="ECO:0000259" key="5">
    <source>
        <dbReference type="Pfam" id="PF13354"/>
    </source>
</evidence>
<dbReference type="EC" id="3.5.2.6" evidence="3"/>
<evidence type="ECO:0000256" key="3">
    <source>
        <dbReference type="ARBA" id="ARBA00012865"/>
    </source>
</evidence>
<name>A0A1W6YK10_9BORD</name>
<accession>A0A1W6YK10</accession>